<feature type="transmembrane region" description="Helical" evidence="11">
    <location>
        <begin position="355"/>
        <end position="376"/>
    </location>
</feature>
<dbReference type="EC" id="2.4.1.258" evidence="3"/>
<dbReference type="STRING" id="2903.R1DVS5"/>
<keyword evidence="5" id="KW-0808">Transferase</keyword>
<dbReference type="GO" id="GO:0005789">
    <property type="term" value="C:endoplasmic reticulum membrane"/>
    <property type="evidence" value="ECO:0007669"/>
    <property type="project" value="UniProtKB-SubCell"/>
</dbReference>
<evidence type="ECO:0000256" key="7">
    <source>
        <dbReference type="ARBA" id="ARBA00022824"/>
    </source>
</evidence>
<dbReference type="InterPro" id="IPR007873">
    <property type="entry name" value="Glycosyltransferase_ALG3"/>
</dbReference>
<evidence type="ECO:0000256" key="2">
    <source>
        <dbReference type="ARBA" id="ARBA00004922"/>
    </source>
</evidence>
<dbReference type="PANTHER" id="PTHR12646:SF0">
    <property type="entry name" value="DOL-P-MAN:MAN(5)GLCNAC(2)-PP-DOL ALPHA-1,3-MANNOSYLTRANSFERASE"/>
    <property type="match status" value="1"/>
</dbReference>
<dbReference type="HOGENOM" id="CLU_035382_3_0_1"/>
<evidence type="ECO:0000256" key="4">
    <source>
        <dbReference type="ARBA" id="ARBA00022676"/>
    </source>
</evidence>
<reference evidence="13" key="1">
    <citation type="journal article" date="2013" name="Nature">
        <title>Pan genome of the phytoplankton Emiliania underpins its global distribution.</title>
        <authorList>
            <person name="Read B.A."/>
            <person name="Kegel J."/>
            <person name="Klute M.J."/>
            <person name="Kuo A."/>
            <person name="Lefebvre S.C."/>
            <person name="Maumus F."/>
            <person name="Mayer C."/>
            <person name="Miller J."/>
            <person name="Monier A."/>
            <person name="Salamov A."/>
            <person name="Young J."/>
            <person name="Aguilar M."/>
            <person name="Claverie J.M."/>
            <person name="Frickenhaus S."/>
            <person name="Gonzalez K."/>
            <person name="Herman E.K."/>
            <person name="Lin Y.C."/>
            <person name="Napier J."/>
            <person name="Ogata H."/>
            <person name="Sarno A.F."/>
            <person name="Shmutz J."/>
            <person name="Schroeder D."/>
            <person name="de Vargas C."/>
            <person name="Verret F."/>
            <person name="von Dassow P."/>
            <person name="Valentin K."/>
            <person name="Van de Peer Y."/>
            <person name="Wheeler G."/>
            <person name="Dacks J.B."/>
            <person name="Delwiche C.F."/>
            <person name="Dyhrman S.T."/>
            <person name="Glockner G."/>
            <person name="John U."/>
            <person name="Richards T."/>
            <person name="Worden A.Z."/>
            <person name="Zhang X."/>
            <person name="Grigoriev I.V."/>
            <person name="Allen A.E."/>
            <person name="Bidle K."/>
            <person name="Borodovsky M."/>
            <person name="Bowler C."/>
            <person name="Brownlee C."/>
            <person name="Cock J.M."/>
            <person name="Elias M."/>
            <person name="Gladyshev V.N."/>
            <person name="Groth M."/>
            <person name="Guda C."/>
            <person name="Hadaegh A."/>
            <person name="Iglesias-Rodriguez M.D."/>
            <person name="Jenkins J."/>
            <person name="Jones B.M."/>
            <person name="Lawson T."/>
            <person name="Leese F."/>
            <person name="Lindquist E."/>
            <person name="Lobanov A."/>
            <person name="Lomsadze A."/>
            <person name="Malik S.B."/>
            <person name="Marsh M.E."/>
            <person name="Mackinder L."/>
            <person name="Mock T."/>
            <person name="Mueller-Roeber B."/>
            <person name="Pagarete A."/>
            <person name="Parker M."/>
            <person name="Probert I."/>
            <person name="Quesneville H."/>
            <person name="Raines C."/>
            <person name="Rensing S.A."/>
            <person name="Riano-Pachon D.M."/>
            <person name="Richier S."/>
            <person name="Rokitta S."/>
            <person name="Shiraiwa Y."/>
            <person name="Soanes D.M."/>
            <person name="van der Giezen M."/>
            <person name="Wahlund T.M."/>
            <person name="Williams B."/>
            <person name="Wilson W."/>
            <person name="Wolfe G."/>
            <person name="Wurch L.L."/>
        </authorList>
    </citation>
    <scope>NUCLEOTIDE SEQUENCE</scope>
</reference>
<keyword evidence="7" id="KW-0256">Endoplasmic reticulum</keyword>
<evidence type="ECO:0000256" key="8">
    <source>
        <dbReference type="ARBA" id="ARBA00022989"/>
    </source>
</evidence>
<dbReference type="KEGG" id="ehx:EMIHUDRAFT_426313"/>
<dbReference type="PANTHER" id="PTHR12646">
    <property type="entry name" value="NOT56 - RELATED"/>
    <property type="match status" value="1"/>
</dbReference>
<comment type="pathway">
    <text evidence="2">Protein modification; protein glycosylation.</text>
</comment>
<evidence type="ECO:0000256" key="6">
    <source>
        <dbReference type="ARBA" id="ARBA00022692"/>
    </source>
</evidence>
<keyword evidence="13" id="KW-1185">Reference proteome</keyword>
<protein>
    <recommendedName>
        <fullName evidence="3">dolichyl-P-Man:Man5GlcNAc2-PP-dolichol alpha-1,3-mannosyltransferase</fullName>
        <ecNumber evidence="3">2.4.1.258</ecNumber>
    </recommendedName>
</protein>
<comment type="catalytic activity">
    <reaction evidence="10">
        <text>an alpha-D-Man-(1-&gt;2)-alpha-D-Man-(1-&gt;2)-alpha-D-Man-(1-&gt;3)-[alpha-D-Man-(1-&gt;6)]-beta-D-Man-(1-&gt;4)-beta-D-GlcNAc-(1-&gt;4)-alpha-D-GlcNAc-diphospho-di-trans,poly-cis-dolichol + a di-trans,poly-cis-dolichyl beta-D-mannosyl phosphate = an alpha-D-Man-(1-&gt;2)-alpha-D-Man-(1-&gt;2)-alpha-D-Man-(1-&gt;3)-[alpha-D-Man-(1-&gt;3)-alpha-D-Man-(1-&gt;6)]-beta-D-Man-(1-&gt;4)-beta-D-GlcNAc-(1-&gt;4)-alpha-D-GlcNAc-diphospho-di-trans,poly-cis-dolichol + a di-trans,poly-cis-dolichyl phosphate + H(+)</text>
        <dbReference type="Rhea" id="RHEA:29527"/>
        <dbReference type="Rhea" id="RHEA-COMP:19498"/>
        <dbReference type="Rhea" id="RHEA-COMP:19501"/>
        <dbReference type="Rhea" id="RHEA-COMP:19516"/>
        <dbReference type="Rhea" id="RHEA-COMP:19517"/>
        <dbReference type="ChEBI" id="CHEBI:15378"/>
        <dbReference type="ChEBI" id="CHEBI:57683"/>
        <dbReference type="ChEBI" id="CHEBI:58211"/>
        <dbReference type="ChEBI" id="CHEBI:132515"/>
        <dbReference type="ChEBI" id="CHEBI:132516"/>
        <dbReference type="EC" id="2.4.1.258"/>
    </reaction>
    <physiologicalReaction direction="left-to-right" evidence="10">
        <dbReference type="Rhea" id="RHEA:29528"/>
    </physiologicalReaction>
</comment>
<evidence type="ECO:0000313" key="12">
    <source>
        <dbReference type="EnsemblProtists" id="EOD39513"/>
    </source>
</evidence>
<dbReference type="EnsemblProtists" id="EOD39513">
    <property type="protein sequence ID" value="EOD39513"/>
    <property type="gene ID" value="EMIHUDRAFT_426313"/>
</dbReference>
<feature type="transmembrane region" description="Helical" evidence="11">
    <location>
        <begin position="188"/>
        <end position="213"/>
    </location>
</feature>
<dbReference type="AlphaFoldDB" id="A0A0D3KUS8"/>
<dbReference type="PaxDb" id="2903-EOD39513"/>
<reference evidence="12" key="2">
    <citation type="submission" date="2024-10" db="UniProtKB">
        <authorList>
            <consortium name="EnsemblProtists"/>
        </authorList>
    </citation>
    <scope>IDENTIFICATION</scope>
</reference>
<dbReference type="RefSeq" id="XP_005791942.1">
    <property type="nucleotide sequence ID" value="XM_005791885.1"/>
</dbReference>
<keyword evidence="8 11" id="KW-1133">Transmembrane helix</keyword>
<accession>A0A0D3KUS8</accession>
<keyword evidence="9 11" id="KW-0472">Membrane</keyword>
<organism evidence="12 13">
    <name type="scientific">Emiliania huxleyi (strain CCMP1516)</name>
    <dbReference type="NCBI Taxonomy" id="280463"/>
    <lineage>
        <taxon>Eukaryota</taxon>
        <taxon>Haptista</taxon>
        <taxon>Haptophyta</taxon>
        <taxon>Prymnesiophyceae</taxon>
        <taxon>Isochrysidales</taxon>
        <taxon>Noelaerhabdaceae</taxon>
        <taxon>Emiliania</taxon>
    </lineage>
</organism>
<proteinExistence type="predicted"/>
<dbReference type="GO" id="GO:0052925">
    <property type="term" value="F:dol-P-Man:Man(5)GlcNAc(2)-PP-Dol alpha-1,3-mannosyltransferase activity"/>
    <property type="evidence" value="ECO:0007669"/>
    <property type="project" value="UniProtKB-EC"/>
</dbReference>
<evidence type="ECO:0000256" key="5">
    <source>
        <dbReference type="ARBA" id="ARBA00022679"/>
    </source>
</evidence>
<dbReference type="OMA" id="PERYGIH"/>
<evidence type="ECO:0000256" key="9">
    <source>
        <dbReference type="ARBA" id="ARBA00023136"/>
    </source>
</evidence>
<evidence type="ECO:0000256" key="1">
    <source>
        <dbReference type="ARBA" id="ARBA00004477"/>
    </source>
</evidence>
<dbReference type="Proteomes" id="UP000013827">
    <property type="component" value="Unassembled WGS sequence"/>
</dbReference>
<feature type="transmembrane region" description="Helical" evidence="11">
    <location>
        <begin position="388"/>
        <end position="407"/>
    </location>
</feature>
<dbReference type="Pfam" id="PF05208">
    <property type="entry name" value="ALG3"/>
    <property type="match status" value="1"/>
</dbReference>
<dbReference type="GeneID" id="17284784"/>
<sequence>MSRFLSSSASSRSAALFGCLLLAGETGLGLLIIHRARYTEIDWKAYMQEVQAVADGERDYTAIGANTGPLVYPAGFVWLYLGLHRLTGADPDCCRLPPTEVSESARCVSGGGDVRTAQYIGLGVSVATLALVLRVYRACGLGAMLCTLRCLCSYRVHSLYLLRLFNDGPAMLLLFAFLAAYARRSYAAGALLFSAALSVKMNALLFAPALALLTLRECGWAGAVPALGRQVATAWPFLRANAAGYLGRAFELSRAFEHRWSVNWAMLSPAAFGSAALARGLLAAHLCLLLAFAHWRGLTSTPCLSLLGGAVRGPLPPRDDAARHALQVALSCNFIGIAAARSLHYQFYLYYFHSLPVLLWMTPFPPALRLALWIGIEGAYNVYPPTAASSTLLQLCHVALLLGLWLAREPGGDAKAKAKTT</sequence>
<dbReference type="eggNOG" id="KOG2762">
    <property type="taxonomic scope" value="Eukaryota"/>
</dbReference>
<evidence type="ECO:0000256" key="11">
    <source>
        <dbReference type="SAM" id="Phobius"/>
    </source>
</evidence>
<evidence type="ECO:0000313" key="13">
    <source>
        <dbReference type="Proteomes" id="UP000013827"/>
    </source>
</evidence>
<keyword evidence="4" id="KW-0328">Glycosyltransferase</keyword>
<evidence type="ECO:0000256" key="10">
    <source>
        <dbReference type="ARBA" id="ARBA00049506"/>
    </source>
</evidence>
<keyword evidence="6 11" id="KW-0812">Transmembrane</keyword>
<feature type="transmembrane region" description="Helical" evidence="11">
    <location>
        <begin position="119"/>
        <end position="139"/>
    </location>
</feature>
<name>A0A0D3KUS8_EMIH1</name>
<comment type="subcellular location">
    <subcellularLocation>
        <location evidence="1">Endoplasmic reticulum membrane</location>
        <topology evidence="1">Multi-pass membrane protein</topology>
    </subcellularLocation>
</comment>
<evidence type="ECO:0000256" key="3">
    <source>
        <dbReference type="ARBA" id="ARBA00011964"/>
    </source>
</evidence>
<feature type="transmembrane region" description="Helical" evidence="11">
    <location>
        <begin position="160"/>
        <end position="182"/>
    </location>
</feature>